<comment type="cofactor">
    <cofactor evidence="2">
        <name>Mg(2+)</name>
        <dbReference type="ChEBI" id="CHEBI:18420"/>
    </cofactor>
</comment>
<protein>
    <recommendedName>
        <fullName evidence="4">protein-serine/threonine phosphatase</fullName>
        <ecNumber evidence="4">3.1.3.16</ecNumber>
    </recommendedName>
</protein>
<evidence type="ECO:0000313" key="16">
    <source>
        <dbReference type="Proteomes" id="UP001151287"/>
    </source>
</evidence>
<evidence type="ECO:0000256" key="4">
    <source>
        <dbReference type="ARBA" id="ARBA00013081"/>
    </source>
</evidence>
<comment type="similarity">
    <text evidence="3 12">Belongs to the PP2C family.</text>
</comment>
<accession>A0A9Q0C2B8</accession>
<dbReference type="CDD" id="cd00143">
    <property type="entry name" value="PP2Cc"/>
    <property type="match status" value="1"/>
</dbReference>
<comment type="caution">
    <text evidence="15">The sequence shown here is derived from an EMBL/GenBank/DDBJ whole genome shotgun (WGS) entry which is preliminary data.</text>
</comment>
<keyword evidence="5" id="KW-0479">Metal-binding</keyword>
<dbReference type="PANTHER" id="PTHR47992">
    <property type="entry name" value="PROTEIN PHOSPHATASE"/>
    <property type="match status" value="1"/>
</dbReference>
<evidence type="ECO:0000256" key="3">
    <source>
        <dbReference type="ARBA" id="ARBA00006702"/>
    </source>
</evidence>
<dbReference type="InterPro" id="IPR001932">
    <property type="entry name" value="PPM-type_phosphatase-like_dom"/>
</dbReference>
<feature type="domain" description="PPM-type phosphatase" evidence="14">
    <location>
        <begin position="152"/>
        <end position="401"/>
    </location>
</feature>
<dbReference type="Gene3D" id="3.60.40.10">
    <property type="entry name" value="PPM-type phosphatase domain"/>
    <property type="match status" value="1"/>
</dbReference>
<keyword evidence="8 12" id="KW-0904">Protein phosphatase</keyword>
<dbReference type="GO" id="GO:0046872">
    <property type="term" value="F:metal ion binding"/>
    <property type="evidence" value="ECO:0007669"/>
    <property type="project" value="UniProtKB-KW"/>
</dbReference>
<gene>
    <name evidence="15" type="ORF">LUZ63_017349</name>
</gene>
<dbReference type="EC" id="3.1.3.16" evidence="4"/>
<comment type="catalytic activity">
    <reaction evidence="11">
        <text>O-phospho-L-threonyl-[protein] + H2O = L-threonyl-[protein] + phosphate</text>
        <dbReference type="Rhea" id="RHEA:47004"/>
        <dbReference type="Rhea" id="RHEA-COMP:11060"/>
        <dbReference type="Rhea" id="RHEA-COMP:11605"/>
        <dbReference type="ChEBI" id="CHEBI:15377"/>
        <dbReference type="ChEBI" id="CHEBI:30013"/>
        <dbReference type="ChEBI" id="CHEBI:43474"/>
        <dbReference type="ChEBI" id="CHEBI:61977"/>
        <dbReference type="EC" id="3.1.3.16"/>
    </reaction>
</comment>
<organism evidence="15 16">
    <name type="scientific">Rhynchospora breviuscula</name>
    <dbReference type="NCBI Taxonomy" id="2022672"/>
    <lineage>
        <taxon>Eukaryota</taxon>
        <taxon>Viridiplantae</taxon>
        <taxon>Streptophyta</taxon>
        <taxon>Embryophyta</taxon>
        <taxon>Tracheophyta</taxon>
        <taxon>Spermatophyta</taxon>
        <taxon>Magnoliopsida</taxon>
        <taxon>Liliopsida</taxon>
        <taxon>Poales</taxon>
        <taxon>Cyperaceae</taxon>
        <taxon>Cyperoideae</taxon>
        <taxon>Rhynchosporeae</taxon>
        <taxon>Rhynchospora</taxon>
    </lineage>
</organism>
<evidence type="ECO:0000256" key="10">
    <source>
        <dbReference type="ARBA" id="ARBA00047761"/>
    </source>
</evidence>
<dbReference type="PROSITE" id="PS01032">
    <property type="entry name" value="PPM_1"/>
    <property type="match status" value="1"/>
</dbReference>
<feature type="compositionally biased region" description="Basic and acidic residues" evidence="13">
    <location>
        <begin position="81"/>
        <end position="96"/>
    </location>
</feature>
<proteinExistence type="inferred from homology"/>
<evidence type="ECO:0000256" key="13">
    <source>
        <dbReference type="SAM" id="MobiDB-lite"/>
    </source>
</evidence>
<keyword evidence="7" id="KW-0460">Magnesium</keyword>
<evidence type="ECO:0000256" key="2">
    <source>
        <dbReference type="ARBA" id="ARBA00001946"/>
    </source>
</evidence>
<dbReference type="Proteomes" id="UP001151287">
    <property type="component" value="Unassembled WGS sequence"/>
</dbReference>
<dbReference type="SMART" id="SM00332">
    <property type="entry name" value="PP2Cc"/>
    <property type="match status" value="1"/>
</dbReference>
<dbReference type="OrthoDB" id="10264738at2759"/>
<feature type="region of interest" description="Disordered" evidence="13">
    <location>
        <begin position="40"/>
        <end position="111"/>
    </location>
</feature>
<dbReference type="InterPro" id="IPR000222">
    <property type="entry name" value="PP2C_BS"/>
</dbReference>
<keyword evidence="9" id="KW-0464">Manganese</keyword>
<evidence type="ECO:0000256" key="11">
    <source>
        <dbReference type="ARBA" id="ARBA00048336"/>
    </source>
</evidence>
<evidence type="ECO:0000256" key="5">
    <source>
        <dbReference type="ARBA" id="ARBA00022723"/>
    </source>
</evidence>
<comment type="cofactor">
    <cofactor evidence="1">
        <name>Mn(2+)</name>
        <dbReference type="ChEBI" id="CHEBI:29035"/>
    </cofactor>
</comment>
<sequence>MVYGVDICYSIASFLQQLSYAIKDSLMALICSSNSPSVRPLSWKRPVTESTANGAVKRPKDAMNKPKVHPLPDDAPSNNVKKIEENTKPKEEESGHTDASFDLSNKANPGLKVNKKRPAMLVIPGNSAGEAAFEEKKRDDRFEKVLEVEGNAFCLFSKKGGSRHAMEDGYGTINATISDSQLAFFGVYDGHGGRAAVDYVSDNLGKNIISQISQMEKGEKQLEMAIKAGYLTTDEEFISQELSSGACAATALILKGELYVANAGDCRIVISQNGVATALTIDHSASREDERTRIENSGGFVSCNYGSVWRVQDSLAVSRAFGDILLKKWVISEPEISKVQLTGDHAFLVMASDGLWNKVSNQEAVDYVLQHDISMKTCRELVELSWSRGSRDDITVMLIDLQKIVQLAS</sequence>
<evidence type="ECO:0000256" key="9">
    <source>
        <dbReference type="ARBA" id="ARBA00023211"/>
    </source>
</evidence>
<dbReference type="PROSITE" id="PS51746">
    <property type="entry name" value="PPM_2"/>
    <property type="match status" value="1"/>
</dbReference>
<comment type="catalytic activity">
    <reaction evidence="10">
        <text>O-phospho-L-seryl-[protein] + H2O = L-seryl-[protein] + phosphate</text>
        <dbReference type="Rhea" id="RHEA:20629"/>
        <dbReference type="Rhea" id="RHEA-COMP:9863"/>
        <dbReference type="Rhea" id="RHEA-COMP:11604"/>
        <dbReference type="ChEBI" id="CHEBI:15377"/>
        <dbReference type="ChEBI" id="CHEBI:29999"/>
        <dbReference type="ChEBI" id="CHEBI:43474"/>
        <dbReference type="ChEBI" id="CHEBI:83421"/>
        <dbReference type="EC" id="3.1.3.16"/>
    </reaction>
</comment>
<dbReference type="GO" id="GO:0004722">
    <property type="term" value="F:protein serine/threonine phosphatase activity"/>
    <property type="evidence" value="ECO:0007669"/>
    <property type="project" value="UniProtKB-EC"/>
</dbReference>
<dbReference type="InterPro" id="IPR036457">
    <property type="entry name" value="PPM-type-like_dom_sf"/>
</dbReference>
<dbReference type="SUPFAM" id="SSF81606">
    <property type="entry name" value="PP2C-like"/>
    <property type="match status" value="1"/>
</dbReference>
<evidence type="ECO:0000256" key="8">
    <source>
        <dbReference type="ARBA" id="ARBA00022912"/>
    </source>
</evidence>
<dbReference type="FunFam" id="3.60.40.10:FF:000079">
    <property type="entry name" value="Probable protein phosphatase 2C 74"/>
    <property type="match status" value="1"/>
</dbReference>
<evidence type="ECO:0000256" key="7">
    <source>
        <dbReference type="ARBA" id="ARBA00022842"/>
    </source>
</evidence>
<dbReference type="EMBL" id="JAMQYH010000005">
    <property type="protein sequence ID" value="KAJ1685959.1"/>
    <property type="molecule type" value="Genomic_DNA"/>
</dbReference>
<dbReference type="InterPro" id="IPR015655">
    <property type="entry name" value="PP2C"/>
</dbReference>
<reference evidence="15" key="1">
    <citation type="journal article" date="2022" name="Cell">
        <title>Repeat-based holocentromeres influence genome architecture and karyotype evolution.</title>
        <authorList>
            <person name="Hofstatter P.G."/>
            <person name="Thangavel G."/>
            <person name="Lux T."/>
            <person name="Neumann P."/>
            <person name="Vondrak T."/>
            <person name="Novak P."/>
            <person name="Zhang M."/>
            <person name="Costa L."/>
            <person name="Castellani M."/>
            <person name="Scott A."/>
            <person name="Toegelov H."/>
            <person name="Fuchs J."/>
            <person name="Mata-Sucre Y."/>
            <person name="Dias Y."/>
            <person name="Vanzela A.L.L."/>
            <person name="Huettel B."/>
            <person name="Almeida C.C.S."/>
            <person name="Simkova H."/>
            <person name="Souza G."/>
            <person name="Pedrosa-Harand A."/>
            <person name="Macas J."/>
            <person name="Mayer K.F.X."/>
            <person name="Houben A."/>
            <person name="Marques A."/>
        </authorList>
    </citation>
    <scope>NUCLEOTIDE SEQUENCE</scope>
    <source>
        <strain evidence="15">RhyBre1mFocal</strain>
    </source>
</reference>
<evidence type="ECO:0000256" key="6">
    <source>
        <dbReference type="ARBA" id="ARBA00022801"/>
    </source>
</evidence>
<keyword evidence="6 12" id="KW-0378">Hydrolase</keyword>
<keyword evidence="16" id="KW-1185">Reference proteome</keyword>
<evidence type="ECO:0000256" key="12">
    <source>
        <dbReference type="RuleBase" id="RU003465"/>
    </source>
</evidence>
<dbReference type="Pfam" id="PF00481">
    <property type="entry name" value="PP2C"/>
    <property type="match status" value="1"/>
</dbReference>
<evidence type="ECO:0000256" key="1">
    <source>
        <dbReference type="ARBA" id="ARBA00001936"/>
    </source>
</evidence>
<evidence type="ECO:0000259" key="14">
    <source>
        <dbReference type="PROSITE" id="PS51746"/>
    </source>
</evidence>
<dbReference type="AlphaFoldDB" id="A0A9Q0C2B8"/>
<evidence type="ECO:0000313" key="15">
    <source>
        <dbReference type="EMBL" id="KAJ1685959.1"/>
    </source>
</evidence>
<name>A0A9Q0C2B8_9POAL</name>